<dbReference type="AlphaFoldDB" id="A0A1B1UG28"/>
<organism evidence="1 2">
    <name type="scientific">Bradyrhizobium icense</name>
    <dbReference type="NCBI Taxonomy" id="1274631"/>
    <lineage>
        <taxon>Bacteria</taxon>
        <taxon>Pseudomonadati</taxon>
        <taxon>Pseudomonadota</taxon>
        <taxon>Alphaproteobacteria</taxon>
        <taxon>Hyphomicrobiales</taxon>
        <taxon>Nitrobacteraceae</taxon>
        <taxon>Bradyrhizobium</taxon>
    </lineage>
</organism>
<proteinExistence type="predicted"/>
<gene>
    <name evidence="1" type="ORF">LMTR13_17635</name>
</gene>
<dbReference type="Proteomes" id="UP000092839">
    <property type="component" value="Chromosome"/>
</dbReference>
<dbReference type="EMBL" id="CP016428">
    <property type="protein sequence ID" value="ANW01717.1"/>
    <property type="molecule type" value="Genomic_DNA"/>
</dbReference>
<reference evidence="1 2" key="1">
    <citation type="submission" date="2016-07" db="EMBL/GenBank/DDBJ databases">
        <title>Complete genome sequence of Bradyrhizobium icense LMTR 13T, a potential inoculant strain isolated from lima bean (Phaseolus lunatus) in Peru.</title>
        <authorList>
            <person name="Ormeno-Orrillo E."/>
            <person name="Duran D."/>
            <person name="Rogel M.A."/>
            <person name="Rey L."/>
            <person name="Imperial J."/>
            <person name="Ruiz-Argueso T."/>
            <person name="Martinez-Romero E."/>
        </authorList>
    </citation>
    <scope>NUCLEOTIDE SEQUENCE [LARGE SCALE GENOMIC DNA]</scope>
    <source>
        <strain evidence="1 2">LMTR 13</strain>
    </source>
</reference>
<evidence type="ECO:0000313" key="1">
    <source>
        <dbReference type="EMBL" id="ANW01717.1"/>
    </source>
</evidence>
<protein>
    <submittedName>
        <fullName evidence="1">Uncharacterized protein</fullName>
    </submittedName>
</protein>
<evidence type="ECO:0000313" key="2">
    <source>
        <dbReference type="Proteomes" id="UP000092839"/>
    </source>
</evidence>
<dbReference type="KEGG" id="bic:LMTR13_17635"/>
<name>A0A1B1UG28_9BRAD</name>
<sequence length="113" mass="12873">MKMLRVVLVVSNVLEAPNRGEARGNQQPASSFSLGERCDGRGINPRFVLQELRQRVIADTHLPHLDRLCQAKSATWVRALICLIRRAARSTDVARSRLPDIAKRTRHLRRVRV</sequence>
<keyword evidence="2" id="KW-1185">Reference proteome</keyword>
<accession>A0A1B1UG28</accession>